<keyword evidence="1 3" id="KW-0853">WD repeat</keyword>
<sequence>MSAWHPQWIGLPLGPSSHSDPSVLKRHRIYKMDRLMERGFPFSRRLRGHASCVNSLAFSNGDGRWLASGGDDPHILLWDFHQDDLHTPSRMFHGHTANVFAVAFSATNQHLYTGDTDNAIIRYDLGIESAPPGPQKSHAPDAVFRQHEDSIRAISCHPEQDDIFMSAGEDGRIIMHDARADSRLTRAQGTLQHDAEFTGLQFHPTMHNIFVTSDSRGQVCLRDTRIAFGPLCRRRQNGIVQTYVTTITKPSFPWLCNPEVSSVTFDSTGTKLAATMMHYLPTIYSVTDPYPIAVCSGEALSTGPLEHSAERTYSNGCTIKHGSFGGPGMGNDHLYCAGSDDFRAYVWRIPDPMALVDRRESHDASIWTNSGNSETVGYRAPKSGTCYVPYQLNAPLCRITGHQSIVNTALMHPHYPYIITSGIERDIILHSSTPTSPSAVNLPLTPTEVRSLPPSTVERRRLVLHAMGLIGGQSNDTDDNDDSRAIALFDEILRQEGSADVFTIRRCNETLEEEHDSDDASEETTVV</sequence>
<dbReference type="InterPro" id="IPR045151">
    <property type="entry name" value="DCAF8"/>
</dbReference>
<proteinExistence type="predicted"/>
<dbReference type="SUPFAM" id="SSF50978">
    <property type="entry name" value="WD40 repeat-like"/>
    <property type="match status" value="1"/>
</dbReference>
<dbReference type="PROSITE" id="PS50082">
    <property type="entry name" value="WD_REPEATS_2"/>
    <property type="match status" value="2"/>
</dbReference>
<gene>
    <name evidence="4" type="ORF">LAESUDRAFT_641508</name>
</gene>
<name>A0A165HUM0_9APHY</name>
<organism evidence="4 5">
    <name type="scientific">Laetiporus sulphureus 93-53</name>
    <dbReference type="NCBI Taxonomy" id="1314785"/>
    <lineage>
        <taxon>Eukaryota</taxon>
        <taxon>Fungi</taxon>
        <taxon>Dikarya</taxon>
        <taxon>Basidiomycota</taxon>
        <taxon>Agaricomycotina</taxon>
        <taxon>Agaricomycetes</taxon>
        <taxon>Polyporales</taxon>
        <taxon>Laetiporus</taxon>
    </lineage>
</organism>
<protein>
    <submittedName>
        <fullName evidence="4">WD40 repeat-like protein</fullName>
    </submittedName>
</protein>
<dbReference type="InParanoid" id="A0A165HUM0"/>
<dbReference type="SMART" id="SM00320">
    <property type="entry name" value="WD40"/>
    <property type="match status" value="5"/>
</dbReference>
<keyword evidence="5" id="KW-1185">Reference proteome</keyword>
<dbReference type="GO" id="GO:0005737">
    <property type="term" value="C:cytoplasm"/>
    <property type="evidence" value="ECO:0007669"/>
    <property type="project" value="TreeGrafter"/>
</dbReference>
<evidence type="ECO:0000256" key="2">
    <source>
        <dbReference type="ARBA" id="ARBA00022737"/>
    </source>
</evidence>
<dbReference type="PANTHER" id="PTHR15574">
    <property type="entry name" value="WD REPEAT DOMAIN-CONTAINING FAMILY"/>
    <property type="match status" value="1"/>
</dbReference>
<dbReference type="InterPro" id="IPR015943">
    <property type="entry name" value="WD40/YVTN_repeat-like_dom_sf"/>
</dbReference>
<dbReference type="InterPro" id="IPR036322">
    <property type="entry name" value="WD40_repeat_dom_sf"/>
</dbReference>
<dbReference type="Pfam" id="PF00400">
    <property type="entry name" value="WD40"/>
    <property type="match status" value="3"/>
</dbReference>
<evidence type="ECO:0000256" key="3">
    <source>
        <dbReference type="PROSITE-ProRule" id="PRU00221"/>
    </source>
</evidence>
<reference evidence="4 5" key="1">
    <citation type="journal article" date="2016" name="Mol. Biol. Evol.">
        <title>Comparative Genomics of Early-Diverging Mushroom-Forming Fungi Provides Insights into the Origins of Lignocellulose Decay Capabilities.</title>
        <authorList>
            <person name="Nagy L.G."/>
            <person name="Riley R."/>
            <person name="Tritt A."/>
            <person name="Adam C."/>
            <person name="Daum C."/>
            <person name="Floudas D."/>
            <person name="Sun H."/>
            <person name="Yadav J.S."/>
            <person name="Pangilinan J."/>
            <person name="Larsson K.H."/>
            <person name="Matsuura K."/>
            <person name="Barry K."/>
            <person name="Labutti K."/>
            <person name="Kuo R."/>
            <person name="Ohm R.A."/>
            <person name="Bhattacharya S.S."/>
            <person name="Shirouzu T."/>
            <person name="Yoshinaga Y."/>
            <person name="Martin F.M."/>
            <person name="Grigoriev I.V."/>
            <person name="Hibbett D.S."/>
        </authorList>
    </citation>
    <scope>NUCLEOTIDE SEQUENCE [LARGE SCALE GENOMIC DNA]</scope>
    <source>
        <strain evidence="4 5">93-53</strain>
    </source>
</reference>
<feature type="repeat" description="WD" evidence="3">
    <location>
        <begin position="46"/>
        <end position="79"/>
    </location>
</feature>
<dbReference type="STRING" id="1314785.A0A165HUM0"/>
<evidence type="ECO:0000313" key="5">
    <source>
        <dbReference type="Proteomes" id="UP000076871"/>
    </source>
</evidence>
<dbReference type="PROSITE" id="PS50294">
    <property type="entry name" value="WD_REPEATS_REGION"/>
    <property type="match status" value="1"/>
</dbReference>
<dbReference type="GeneID" id="63820696"/>
<evidence type="ECO:0000256" key="1">
    <source>
        <dbReference type="ARBA" id="ARBA00022574"/>
    </source>
</evidence>
<evidence type="ECO:0000313" key="4">
    <source>
        <dbReference type="EMBL" id="KZT12209.1"/>
    </source>
</evidence>
<accession>A0A165HUM0</accession>
<dbReference type="GO" id="GO:0080008">
    <property type="term" value="C:Cul4-RING E3 ubiquitin ligase complex"/>
    <property type="evidence" value="ECO:0007669"/>
    <property type="project" value="TreeGrafter"/>
</dbReference>
<dbReference type="AlphaFoldDB" id="A0A165HUM0"/>
<dbReference type="OrthoDB" id="4869960at2759"/>
<dbReference type="RefSeq" id="XP_040769857.1">
    <property type="nucleotide sequence ID" value="XM_040903666.1"/>
</dbReference>
<dbReference type="EMBL" id="KV427606">
    <property type="protein sequence ID" value="KZT12209.1"/>
    <property type="molecule type" value="Genomic_DNA"/>
</dbReference>
<dbReference type="InterPro" id="IPR001680">
    <property type="entry name" value="WD40_rpt"/>
</dbReference>
<feature type="repeat" description="WD" evidence="3">
    <location>
        <begin position="92"/>
        <end position="125"/>
    </location>
</feature>
<dbReference type="Gene3D" id="2.130.10.10">
    <property type="entry name" value="YVTN repeat-like/Quinoprotein amine dehydrogenase"/>
    <property type="match status" value="2"/>
</dbReference>
<keyword evidence="2" id="KW-0677">Repeat</keyword>
<dbReference type="GO" id="GO:0045717">
    <property type="term" value="P:negative regulation of fatty acid biosynthetic process"/>
    <property type="evidence" value="ECO:0007669"/>
    <property type="project" value="TreeGrafter"/>
</dbReference>
<dbReference type="PANTHER" id="PTHR15574:SF40">
    <property type="entry name" value="WD AND TETRATRICOPEPTIDE REPEATS PROTEIN 1"/>
    <property type="match status" value="1"/>
</dbReference>
<dbReference type="Proteomes" id="UP000076871">
    <property type="component" value="Unassembled WGS sequence"/>
</dbReference>